<dbReference type="STRING" id="497965.Cyan7822_1492"/>
<evidence type="ECO:0000256" key="1">
    <source>
        <dbReference type="SAM" id="MobiDB-lite"/>
    </source>
</evidence>
<name>E0UJX7_GLOV7</name>
<dbReference type="KEGG" id="cyj:Cyan7822_1492"/>
<dbReference type="AlphaFoldDB" id="E0UJX7"/>
<evidence type="ECO:0000313" key="3">
    <source>
        <dbReference type="Proteomes" id="UP000008206"/>
    </source>
</evidence>
<sequence length="121" mass="13613">MTVIIKHLDSGNEYILLNAGLGASKSSLPSRVLNDLFTSDNSDKVMMLVACDVKGRIVWLRSNEIIVTEIDGKKPSEILPEIISTPVQPLLDSPYIEGEEQEQDFNEDFNEDSDEEDEDWI</sequence>
<protein>
    <submittedName>
        <fullName evidence="2">Uncharacterized protein</fullName>
    </submittedName>
</protein>
<dbReference type="EMBL" id="CP002198">
    <property type="protein sequence ID" value="ADN13488.1"/>
    <property type="molecule type" value="Genomic_DNA"/>
</dbReference>
<organism evidence="2 3">
    <name type="scientific">Gloeothece verrucosa (strain PCC 7822)</name>
    <name type="common">Cyanothece sp. (strain PCC 7822)</name>
    <dbReference type="NCBI Taxonomy" id="497965"/>
    <lineage>
        <taxon>Bacteria</taxon>
        <taxon>Bacillati</taxon>
        <taxon>Cyanobacteriota</taxon>
        <taxon>Cyanophyceae</taxon>
        <taxon>Oscillatoriophycideae</taxon>
        <taxon>Chroococcales</taxon>
        <taxon>Aphanothecaceae</taxon>
        <taxon>Gloeothece</taxon>
        <taxon>Gloeothece verrucosa</taxon>
    </lineage>
</organism>
<reference evidence="3" key="1">
    <citation type="journal article" date="2011" name="MBio">
        <title>Novel metabolic attributes of the genus Cyanothece, comprising a group of unicellular nitrogen-fixing Cyanobacteria.</title>
        <authorList>
            <person name="Bandyopadhyay A."/>
            <person name="Elvitigala T."/>
            <person name="Welsh E."/>
            <person name="Stockel J."/>
            <person name="Liberton M."/>
            <person name="Min H."/>
            <person name="Sherman L.A."/>
            <person name="Pakrasi H.B."/>
        </authorList>
    </citation>
    <scope>NUCLEOTIDE SEQUENCE [LARGE SCALE GENOMIC DNA]</scope>
    <source>
        <strain evidence="3">PCC 7822</strain>
    </source>
</reference>
<proteinExistence type="predicted"/>
<dbReference type="HOGENOM" id="CLU_2034193_0_0_3"/>
<feature type="region of interest" description="Disordered" evidence="1">
    <location>
        <begin position="94"/>
        <end position="121"/>
    </location>
</feature>
<evidence type="ECO:0000313" key="2">
    <source>
        <dbReference type="EMBL" id="ADN13488.1"/>
    </source>
</evidence>
<dbReference type="Proteomes" id="UP000008206">
    <property type="component" value="Chromosome"/>
</dbReference>
<dbReference type="eggNOG" id="ENOG50333YG">
    <property type="taxonomic scope" value="Bacteria"/>
</dbReference>
<dbReference type="OrthoDB" id="461828at2"/>
<feature type="compositionally biased region" description="Acidic residues" evidence="1">
    <location>
        <begin position="97"/>
        <end position="121"/>
    </location>
</feature>
<gene>
    <name evidence="2" type="ordered locus">Cyan7822_1492</name>
</gene>
<keyword evidence="3" id="KW-1185">Reference proteome</keyword>
<dbReference type="RefSeq" id="WP_013321595.1">
    <property type="nucleotide sequence ID" value="NC_014501.1"/>
</dbReference>
<accession>E0UJX7</accession>